<dbReference type="SUPFAM" id="SSF50729">
    <property type="entry name" value="PH domain-like"/>
    <property type="match status" value="1"/>
</dbReference>
<reference evidence="7 8" key="1">
    <citation type="submission" date="2024-02" db="EMBL/GenBank/DDBJ databases">
        <authorList>
            <person name="Daric V."/>
            <person name="Darras S."/>
        </authorList>
    </citation>
    <scope>NUCLEOTIDE SEQUENCE [LARGE SCALE GENOMIC DNA]</scope>
</reference>
<dbReference type="PRINTS" id="PR00935">
    <property type="entry name" value="BAND41"/>
</dbReference>
<dbReference type="InterPro" id="IPR011993">
    <property type="entry name" value="PH-like_dom_sf"/>
</dbReference>
<dbReference type="InterPro" id="IPR011259">
    <property type="entry name" value="ERM_C_dom"/>
</dbReference>
<dbReference type="Gene3D" id="2.30.29.30">
    <property type="entry name" value="Pleckstrin-homology domain (PH domain)/Phosphotyrosine-binding domain (PTB)"/>
    <property type="match status" value="1"/>
</dbReference>
<dbReference type="Gene3D" id="1.20.5.450">
    <property type="match status" value="1"/>
</dbReference>
<dbReference type="SUPFAM" id="SSF48678">
    <property type="entry name" value="Moesin tail domain"/>
    <property type="match status" value="1"/>
</dbReference>
<accession>A0ABP0H4Z5</accession>
<sequence>MPLNILKKKPRPKLLSVRISTFDADMEFSVNYFTKPKHVFDLVCHTIGLRETWYFGLTCSFSDGSSGWVKLDKKILDQNLPINDDGFILFKFLAKFYPESVEEDLIQEVTRHLFYLQFQHLILNEELHCSPEASILLASYAVQAKYGDYDPDVHQPGFLANEVLLPQSVIDQFQSVTGQMWENQITEWYANHHGLTRDEAQLEYLKIVQDLEMSGVNYFEIKDINGCDMWLGIDAKSVSLYPKGDKLQQTKSYQWSELADMSYKGNNFSIKLTPKIIAGGTLGRRRLNLAASVSNLHAQSEELHFVTDNPDTNKLILELCKGNHDLYMKKRKVDSMEIQHMKTQAKEERERKLAERERFRKERESRIQIQQEKKELEEKLKPLQEENKAAADALRRSEETAELLSEKAKLAEEEAKLLRIKVSNAENEIQRLKMDNNQFQEANHLLKQNLLKVTQQLSEQSRAKSLEMENLRNELHATKAALSEANRKINRMNNSNMHHSPSTSGSTPGTSYLPVNQSHSQVMAVHNLSQNGTNQAGPSPTVSGTSNNQKSMLFHLYPSSKNASTASDGTNQVDRNSHEFSNSGGSIADMQQLSQEIEKERVEYQVKSRNIEQQLQTLRSEIEVLKVDDDMLFVDQIPPNNHHPDQTYAIHNEGQQRPHHYNGV</sequence>
<dbReference type="Gene3D" id="3.10.20.90">
    <property type="entry name" value="Phosphatidylinositol 3-kinase Catalytic Subunit, Chain A, domain 1"/>
    <property type="match status" value="1"/>
</dbReference>
<dbReference type="Pfam" id="PF09379">
    <property type="entry name" value="FERM_N"/>
    <property type="match status" value="1"/>
</dbReference>
<dbReference type="Pfam" id="PF09380">
    <property type="entry name" value="FERM_C"/>
    <property type="match status" value="1"/>
</dbReference>
<evidence type="ECO:0000256" key="3">
    <source>
        <dbReference type="ARBA" id="ARBA00023136"/>
    </source>
</evidence>
<dbReference type="EMBL" id="CAWYQH010000174">
    <property type="protein sequence ID" value="CAK8698089.1"/>
    <property type="molecule type" value="Genomic_DNA"/>
</dbReference>
<dbReference type="SMART" id="SM00295">
    <property type="entry name" value="B41"/>
    <property type="match status" value="1"/>
</dbReference>
<comment type="caution">
    <text evidence="7">The sequence shown here is derived from an EMBL/GenBank/DDBJ whole genome shotgun (WGS) entry which is preliminary data.</text>
</comment>
<feature type="coiled-coil region" evidence="4">
    <location>
        <begin position="587"/>
        <end position="628"/>
    </location>
</feature>
<evidence type="ECO:0000313" key="8">
    <source>
        <dbReference type="Proteomes" id="UP001642483"/>
    </source>
</evidence>
<feature type="region of interest" description="Disordered" evidence="5">
    <location>
        <begin position="560"/>
        <end position="587"/>
    </location>
</feature>
<gene>
    <name evidence="7" type="ORF">CVLEPA_LOCUS31563</name>
</gene>
<dbReference type="InterPro" id="IPR019749">
    <property type="entry name" value="Band_41_domain"/>
</dbReference>
<dbReference type="InterPro" id="IPR011174">
    <property type="entry name" value="ERM"/>
</dbReference>
<keyword evidence="3" id="KW-0472">Membrane</keyword>
<dbReference type="InterPro" id="IPR019748">
    <property type="entry name" value="FERM_central"/>
</dbReference>
<evidence type="ECO:0000259" key="6">
    <source>
        <dbReference type="PROSITE" id="PS50057"/>
    </source>
</evidence>
<feature type="domain" description="FERM" evidence="6">
    <location>
        <begin position="15"/>
        <end position="331"/>
    </location>
</feature>
<dbReference type="Pfam" id="PF20492">
    <property type="entry name" value="ERM_helical"/>
    <property type="match status" value="1"/>
</dbReference>
<organism evidence="7 8">
    <name type="scientific">Clavelina lepadiformis</name>
    <name type="common">Light-bulb sea squirt</name>
    <name type="synonym">Ascidia lepadiformis</name>
    <dbReference type="NCBI Taxonomy" id="159417"/>
    <lineage>
        <taxon>Eukaryota</taxon>
        <taxon>Metazoa</taxon>
        <taxon>Chordata</taxon>
        <taxon>Tunicata</taxon>
        <taxon>Ascidiacea</taxon>
        <taxon>Aplousobranchia</taxon>
        <taxon>Clavelinidae</taxon>
        <taxon>Clavelina</taxon>
    </lineage>
</organism>
<comment type="subcellular location">
    <subcellularLocation>
        <location evidence="1">Cell membrane</location>
        <topology evidence="1">Peripheral membrane protein</topology>
    </subcellularLocation>
</comment>
<dbReference type="SMART" id="SM01196">
    <property type="entry name" value="FERM_C"/>
    <property type="match status" value="1"/>
</dbReference>
<keyword evidence="4" id="KW-0175">Coiled coil</keyword>
<feature type="region of interest" description="Disordered" evidence="5">
    <location>
        <begin position="492"/>
        <end position="514"/>
    </location>
</feature>
<dbReference type="InterPro" id="IPR000299">
    <property type="entry name" value="FERM_domain"/>
</dbReference>
<name>A0ABP0H4Z5_CLALP</name>
<protein>
    <recommendedName>
        <fullName evidence="6">FERM domain-containing protein</fullName>
    </recommendedName>
</protein>
<evidence type="ECO:0000256" key="1">
    <source>
        <dbReference type="ARBA" id="ARBA00004202"/>
    </source>
</evidence>
<dbReference type="InterPro" id="IPR018979">
    <property type="entry name" value="FERM_N"/>
</dbReference>
<keyword evidence="2" id="KW-1003">Cell membrane</keyword>
<dbReference type="InterPro" id="IPR046810">
    <property type="entry name" value="ERM_helical"/>
</dbReference>
<dbReference type="SUPFAM" id="SSF47031">
    <property type="entry name" value="Second domain of FERM"/>
    <property type="match status" value="1"/>
</dbReference>
<evidence type="ECO:0000313" key="7">
    <source>
        <dbReference type="EMBL" id="CAK8698089.1"/>
    </source>
</evidence>
<proteinExistence type="predicted"/>
<dbReference type="InterPro" id="IPR035963">
    <property type="entry name" value="FERM_2"/>
</dbReference>
<dbReference type="Gene3D" id="1.20.80.10">
    <property type="match status" value="1"/>
</dbReference>
<dbReference type="PRINTS" id="PR00661">
    <property type="entry name" value="ERMFAMILY"/>
</dbReference>
<feature type="compositionally biased region" description="Low complexity" evidence="5">
    <location>
        <begin position="500"/>
        <end position="511"/>
    </location>
</feature>
<dbReference type="PROSITE" id="PS50057">
    <property type="entry name" value="FERM_3"/>
    <property type="match status" value="1"/>
</dbReference>
<evidence type="ECO:0000256" key="4">
    <source>
        <dbReference type="SAM" id="Coils"/>
    </source>
</evidence>
<dbReference type="Proteomes" id="UP001642483">
    <property type="component" value="Unassembled WGS sequence"/>
</dbReference>
<evidence type="ECO:0000256" key="5">
    <source>
        <dbReference type="SAM" id="MobiDB-lite"/>
    </source>
</evidence>
<dbReference type="InterPro" id="IPR029071">
    <property type="entry name" value="Ubiquitin-like_domsf"/>
</dbReference>
<dbReference type="Pfam" id="PF00769">
    <property type="entry name" value="ERM_C"/>
    <property type="match status" value="1"/>
</dbReference>
<dbReference type="Pfam" id="PF00373">
    <property type="entry name" value="FERM_M"/>
    <property type="match status" value="1"/>
</dbReference>
<dbReference type="InterPro" id="IPR008954">
    <property type="entry name" value="Moesin_tail_sf"/>
</dbReference>
<dbReference type="InterPro" id="IPR014352">
    <property type="entry name" value="FERM/acyl-CoA-bd_prot_sf"/>
</dbReference>
<keyword evidence="8" id="KW-1185">Reference proteome</keyword>
<dbReference type="CDD" id="cd14473">
    <property type="entry name" value="FERM_B-lobe"/>
    <property type="match status" value="1"/>
</dbReference>
<dbReference type="InterPro" id="IPR000798">
    <property type="entry name" value="Ez/rad/moesin-like"/>
</dbReference>
<dbReference type="PANTHER" id="PTHR23281">
    <property type="entry name" value="MERLIN/MOESIN/EZRIN/RADIXIN"/>
    <property type="match status" value="1"/>
</dbReference>
<dbReference type="SUPFAM" id="SSF54236">
    <property type="entry name" value="Ubiquitin-like"/>
    <property type="match status" value="1"/>
</dbReference>
<evidence type="ECO:0000256" key="2">
    <source>
        <dbReference type="ARBA" id="ARBA00022475"/>
    </source>
</evidence>
<dbReference type="InterPro" id="IPR018980">
    <property type="entry name" value="FERM_PH-like_C"/>
</dbReference>